<reference evidence="7" key="1">
    <citation type="submission" date="2022-10" db="EMBL/GenBank/DDBJ databases">
        <title>Determination and structural analysis of whole genome sequence of Sarocladium strictum F4-1.</title>
        <authorList>
            <person name="Hu L."/>
            <person name="Jiang Y."/>
        </authorList>
    </citation>
    <scope>NUCLEOTIDE SEQUENCE</scope>
    <source>
        <strain evidence="7">F4-1</strain>
    </source>
</reference>
<evidence type="ECO:0000256" key="3">
    <source>
        <dbReference type="ARBA" id="ARBA00022833"/>
    </source>
</evidence>
<dbReference type="InterPro" id="IPR013939">
    <property type="entry name" value="Regulatory_Dfp1/Him1"/>
</dbReference>
<dbReference type="Proteomes" id="UP001175261">
    <property type="component" value="Unassembled WGS sequence"/>
</dbReference>
<dbReference type="GO" id="GO:0031431">
    <property type="term" value="C:Dbf4-dependent protein kinase complex"/>
    <property type="evidence" value="ECO:0007669"/>
    <property type="project" value="TreeGrafter"/>
</dbReference>
<dbReference type="InterPro" id="IPR038545">
    <property type="entry name" value="Znf_DBF_sf"/>
</dbReference>
<evidence type="ECO:0000256" key="2">
    <source>
        <dbReference type="ARBA" id="ARBA00022771"/>
    </source>
</evidence>
<feature type="compositionally biased region" description="Basic and acidic residues" evidence="5">
    <location>
        <begin position="385"/>
        <end position="397"/>
    </location>
</feature>
<dbReference type="PANTHER" id="PTHR15375">
    <property type="entry name" value="ACTIVATOR OF S-PHASE KINASE-RELATED"/>
    <property type="match status" value="1"/>
</dbReference>
<gene>
    <name evidence="7" type="ORF">NLU13_7695</name>
</gene>
<dbReference type="GO" id="GO:0043539">
    <property type="term" value="F:protein serine/threonine kinase activator activity"/>
    <property type="evidence" value="ECO:0007669"/>
    <property type="project" value="TreeGrafter"/>
</dbReference>
<dbReference type="SMART" id="SM00586">
    <property type="entry name" value="ZnF_DBF"/>
    <property type="match status" value="1"/>
</dbReference>
<evidence type="ECO:0000256" key="5">
    <source>
        <dbReference type="SAM" id="MobiDB-lite"/>
    </source>
</evidence>
<dbReference type="SUPFAM" id="SSF52113">
    <property type="entry name" value="BRCT domain"/>
    <property type="match status" value="1"/>
</dbReference>
<dbReference type="GO" id="GO:1901987">
    <property type="term" value="P:regulation of cell cycle phase transition"/>
    <property type="evidence" value="ECO:0007669"/>
    <property type="project" value="TreeGrafter"/>
</dbReference>
<evidence type="ECO:0000313" key="7">
    <source>
        <dbReference type="EMBL" id="KAK0385218.1"/>
    </source>
</evidence>
<feature type="compositionally biased region" description="Low complexity" evidence="5">
    <location>
        <begin position="404"/>
        <end position="420"/>
    </location>
</feature>
<dbReference type="PANTHER" id="PTHR15375:SF26">
    <property type="entry name" value="PROTEIN CHIFFON"/>
    <property type="match status" value="1"/>
</dbReference>
<evidence type="ECO:0000256" key="1">
    <source>
        <dbReference type="ARBA" id="ARBA00022723"/>
    </source>
</evidence>
<dbReference type="Pfam" id="PF07535">
    <property type="entry name" value="zf-DBF"/>
    <property type="match status" value="1"/>
</dbReference>
<dbReference type="AlphaFoldDB" id="A0AA39L5S5"/>
<dbReference type="EMBL" id="JAPDFR010000007">
    <property type="protein sequence ID" value="KAK0385218.1"/>
    <property type="molecule type" value="Genomic_DNA"/>
</dbReference>
<dbReference type="Gene3D" id="3.40.50.10190">
    <property type="entry name" value="BRCT domain"/>
    <property type="match status" value="1"/>
</dbReference>
<evidence type="ECO:0000259" key="6">
    <source>
        <dbReference type="PROSITE" id="PS51265"/>
    </source>
</evidence>
<evidence type="ECO:0000256" key="4">
    <source>
        <dbReference type="PROSITE-ProRule" id="PRU00600"/>
    </source>
</evidence>
<accession>A0AA39L5S5</accession>
<comment type="caution">
    <text evidence="7">The sequence shown here is derived from an EMBL/GenBank/DDBJ whole genome shotgun (WGS) entry which is preliminary data.</text>
</comment>
<name>A0AA39L5S5_SARSR</name>
<feature type="region of interest" description="Disordered" evidence="5">
    <location>
        <begin position="178"/>
        <end position="205"/>
    </location>
</feature>
<dbReference type="InterPro" id="IPR036420">
    <property type="entry name" value="BRCT_dom_sf"/>
</dbReference>
<feature type="region of interest" description="Disordered" evidence="5">
    <location>
        <begin position="1"/>
        <end position="121"/>
    </location>
</feature>
<feature type="compositionally biased region" description="Polar residues" evidence="5">
    <location>
        <begin position="544"/>
        <end position="563"/>
    </location>
</feature>
<dbReference type="InterPro" id="IPR055116">
    <property type="entry name" value="DBF4_BRCT"/>
</dbReference>
<organism evidence="7 8">
    <name type="scientific">Sarocladium strictum</name>
    <name type="common">Black bundle disease fungus</name>
    <name type="synonym">Acremonium strictum</name>
    <dbReference type="NCBI Taxonomy" id="5046"/>
    <lineage>
        <taxon>Eukaryota</taxon>
        <taxon>Fungi</taxon>
        <taxon>Dikarya</taxon>
        <taxon>Ascomycota</taxon>
        <taxon>Pezizomycotina</taxon>
        <taxon>Sordariomycetes</taxon>
        <taxon>Hypocreomycetidae</taxon>
        <taxon>Hypocreales</taxon>
        <taxon>Sarocladiaceae</taxon>
        <taxon>Sarocladium</taxon>
    </lineage>
</organism>
<dbReference type="Pfam" id="PF22437">
    <property type="entry name" value="DBF4_BRCT"/>
    <property type="match status" value="1"/>
</dbReference>
<dbReference type="FunFam" id="6.10.250.3410:FF:000001">
    <property type="entry name" value="Protein DBF4 homolog A"/>
    <property type="match status" value="1"/>
</dbReference>
<feature type="compositionally biased region" description="Polar residues" evidence="5">
    <location>
        <begin position="39"/>
        <end position="53"/>
    </location>
</feature>
<proteinExistence type="predicted"/>
<dbReference type="GO" id="GO:0010571">
    <property type="term" value="P:positive regulation of nuclear cell cycle DNA replication"/>
    <property type="evidence" value="ECO:0007669"/>
    <property type="project" value="TreeGrafter"/>
</dbReference>
<dbReference type="Gene3D" id="6.10.250.3410">
    <property type="entry name" value="DBF zinc finger"/>
    <property type="match status" value="1"/>
</dbReference>
<keyword evidence="2 4" id="KW-0863">Zinc-finger</keyword>
<feature type="region of interest" description="Disordered" evidence="5">
    <location>
        <begin position="500"/>
        <end position="585"/>
    </location>
</feature>
<sequence length="653" mass="72464">MATVSLSPSPVSVSAVMSSRRGPLASNPNVANSPLRGASTLSSFPKQKRSYATIQREEAYGQPPPVKKQALDNGSQRPVRSPSKLARPPTTVQRGTSRLPTRGTSSKSQSTSRSTQEADNIEAWKKHHRTKFPHMIFYFESIPDDLRAKLTKKISLLGARQEPFFSIDVTHVVTTRPIPSESTEPAHVQEPVQDEPEEQPKTINPSLLDRSSTAARRKLLFDFKNVSSRSQQPDGTTKLGKGSRNNDVLCKAKDMGKKIWPLDKFQMILNVLLESEAVDGALTSKTSVTRSQHGSKSTQEPNLLKLLHAERVNGPSDRDPSAVNRELVYFKGPHIYVWDMDEKQKPMMARDYPKVANKADGEWPQFRSVGNGRCPFVEEIEVHEKDRRREREAEKARAAKRQQAVPALNPPEAAAAAPKPVTGKRSLSQMEDGHNKLRGVTPTDIFNPAKAALSKQAELRQNAFTSRAEGGRLFAGEPVASGMQPSNITSAIRSQMVSSTTGIGGAKAGTSKEIHGLQRKVLQKNPPGSRDPSSRRFTEVSVDVASSRSTTAPPLSRQTSKATLGQDDESQQAAASRERKTQIQSLKSKKDLKPGYCENCQDKFRDFDEHILSRKHRKFAENDDNWVELDDLLGQLKRMPKYGCDSEYEAFWE</sequence>
<dbReference type="InterPro" id="IPR051590">
    <property type="entry name" value="Replication_Regulatory_Kinase"/>
</dbReference>
<feature type="compositionally biased region" description="Polar residues" evidence="5">
    <location>
        <begin position="90"/>
        <end position="99"/>
    </location>
</feature>
<keyword evidence="8" id="KW-1185">Reference proteome</keyword>
<feature type="compositionally biased region" description="Low complexity" evidence="5">
    <location>
        <begin position="1"/>
        <end position="19"/>
    </location>
</feature>
<feature type="domain" description="DBF4-type" evidence="6">
    <location>
        <begin position="590"/>
        <end position="639"/>
    </location>
</feature>
<dbReference type="GO" id="GO:0008270">
    <property type="term" value="F:zinc ion binding"/>
    <property type="evidence" value="ECO:0007669"/>
    <property type="project" value="UniProtKB-KW"/>
</dbReference>
<feature type="region of interest" description="Disordered" evidence="5">
    <location>
        <begin position="385"/>
        <end position="442"/>
    </location>
</feature>
<feature type="compositionally biased region" description="Low complexity" evidence="5">
    <location>
        <begin position="101"/>
        <end position="115"/>
    </location>
</feature>
<dbReference type="Pfam" id="PF08630">
    <property type="entry name" value="Dfp1_Him1_M"/>
    <property type="match status" value="1"/>
</dbReference>
<dbReference type="PROSITE" id="PS51265">
    <property type="entry name" value="ZF_DBF4"/>
    <property type="match status" value="1"/>
</dbReference>
<protein>
    <recommendedName>
        <fullName evidence="6">DBF4-type domain-containing protein</fullName>
    </recommendedName>
</protein>
<keyword evidence="3" id="KW-0862">Zinc</keyword>
<dbReference type="InterPro" id="IPR006572">
    <property type="entry name" value="Znf_DBF"/>
</dbReference>
<keyword evidence="1" id="KW-0479">Metal-binding</keyword>
<evidence type="ECO:0000313" key="8">
    <source>
        <dbReference type="Proteomes" id="UP001175261"/>
    </source>
</evidence>
<dbReference type="GO" id="GO:0003676">
    <property type="term" value="F:nucleic acid binding"/>
    <property type="evidence" value="ECO:0007669"/>
    <property type="project" value="InterPro"/>
</dbReference>